<gene>
    <name evidence="2" type="ORF">KIN20_019259</name>
</gene>
<evidence type="ECO:0000313" key="3">
    <source>
        <dbReference type="Proteomes" id="UP001196413"/>
    </source>
</evidence>
<evidence type="ECO:0000256" key="1">
    <source>
        <dbReference type="SAM" id="SignalP"/>
    </source>
</evidence>
<proteinExistence type="predicted"/>
<keyword evidence="1" id="KW-0732">Signal</keyword>
<feature type="chain" id="PRO_5042292730" evidence="1">
    <location>
        <begin position="29"/>
        <end position="202"/>
    </location>
</feature>
<comment type="caution">
    <text evidence="2">The sequence shown here is derived from an EMBL/GenBank/DDBJ whole genome shotgun (WGS) entry which is preliminary data.</text>
</comment>
<dbReference type="Proteomes" id="UP001196413">
    <property type="component" value="Unassembled WGS sequence"/>
</dbReference>
<organism evidence="2 3">
    <name type="scientific">Parelaphostrongylus tenuis</name>
    <name type="common">Meningeal worm</name>
    <dbReference type="NCBI Taxonomy" id="148309"/>
    <lineage>
        <taxon>Eukaryota</taxon>
        <taxon>Metazoa</taxon>
        <taxon>Ecdysozoa</taxon>
        <taxon>Nematoda</taxon>
        <taxon>Chromadorea</taxon>
        <taxon>Rhabditida</taxon>
        <taxon>Rhabditina</taxon>
        <taxon>Rhabditomorpha</taxon>
        <taxon>Strongyloidea</taxon>
        <taxon>Metastrongylidae</taxon>
        <taxon>Parelaphostrongylus</taxon>
    </lineage>
</organism>
<reference evidence="2" key="1">
    <citation type="submission" date="2021-06" db="EMBL/GenBank/DDBJ databases">
        <title>Parelaphostrongylus tenuis whole genome reference sequence.</title>
        <authorList>
            <person name="Garwood T.J."/>
            <person name="Larsen P.A."/>
            <person name="Fountain-Jones N.M."/>
            <person name="Garbe J.R."/>
            <person name="Macchietto M.G."/>
            <person name="Kania S.A."/>
            <person name="Gerhold R.W."/>
            <person name="Richards J.E."/>
            <person name="Wolf T.M."/>
        </authorList>
    </citation>
    <scope>NUCLEOTIDE SEQUENCE</scope>
    <source>
        <strain evidence="2">MNPRO001-30</strain>
        <tissue evidence="2">Meninges</tissue>
    </source>
</reference>
<dbReference type="EMBL" id="JAHQIW010003839">
    <property type="protein sequence ID" value="KAJ1360324.1"/>
    <property type="molecule type" value="Genomic_DNA"/>
</dbReference>
<sequence length="202" mass="22193">MIILTNKAGPSSAPFMLLLLVSISTVFGCGVIPGANTRTFTARGPSNLPVIAVYTENKAISAVVPGIATSKDAIQALAQRFAMQTVVEVLEFEGRRALLPDFVISNILGQLQVHTTYEPLRCQLLRGPGEKQMAIESCIIVGSTLTVFALQRRGHCNKRIVRRLQRQSTASTCPSQELSRLRTSSWLIGRGRCGKMFWTERF</sequence>
<evidence type="ECO:0000313" key="2">
    <source>
        <dbReference type="EMBL" id="KAJ1360324.1"/>
    </source>
</evidence>
<dbReference type="PROSITE" id="PS51257">
    <property type="entry name" value="PROKAR_LIPOPROTEIN"/>
    <property type="match status" value="1"/>
</dbReference>
<accession>A0AAD5QSU0</accession>
<keyword evidence="3" id="KW-1185">Reference proteome</keyword>
<protein>
    <submittedName>
        <fullName evidence="2">Uncharacterized protein</fullName>
    </submittedName>
</protein>
<name>A0AAD5QSU0_PARTN</name>
<feature type="signal peptide" evidence="1">
    <location>
        <begin position="1"/>
        <end position="28"/>
    </location>
</feature>
<dbReference type="AlphaFoldDB" id="A0AAD5QSU0"/>